<evidence type="ECO:0000256" key="8">
    <source>
        <dbReference type="ARBA" id="ARBA00022723"/>
    </source>
</evidence>
<keyword evidence="11 15" id="KW-0057">Aromatic amino acid biosynthesis</keyword>
<evidence type="ECO:0000256" key="2">
    <source>
        <dbReference type="ARBA" id="ARBA00004873"/>
    </source>
</evidence>
<dbReference type="Pfam" id="PF04715">
    <property type="entry name" value="Anth_synt_I_N"/>
    <property type="match status" value="1"/>
</dbReference>
<dbReference type="EC" id="4.1.3.27" evidence="5 15"/>
<evidence type="ECO:0000256" key="9">
    <source>
        <dbReference type="ARBA" id="ARBA00022822"/>
    </source>
</evidence>
<dbReference type="UniPathway" id="UPA00035">
    <property type="reaction ID" value="UER00040"/>
</dbReference>
<dbReference type="STRING" id="661478.OP10G_4531"/>
<feature type="domain" description="Chorismate-utilising enzyme C-terminal" evidence="16">
    <location>
        <begin position="220"/>
        <end position="473"/>
    </location>
</feature>
<dbReference type="PRINTS" id="PR00095">
    <property type="entry name" value="ANTSNTHASEI"/>
</dbReference>
<reference evidence="18 19" key="1">
    <citation type="journal article" date="2014" name="PLoS ONE">
        <title>The first complete genome sequence of the class fimbriimonadia in the phylum armatimonadetes.</title>
        <authorList>
            <person name="Hu Z.Y."/>
            <person name="Wang Y.Z."/>
            <person name="Im W.T."/>
            <person name="Wang S.Y."/>
            <person name="Zhao G.P."/>
            <person name="Zheng H.J."/>
            <person name="Quan Z.X."/>
        </authorList>
    </citation>
    <scope>NUCLEOTIDE SEQUENCE [LARGE SCALE GENOMIC DNA]</scope>
    <source>
        <strain evidence="18">Gsoil 348</strain>
    </source>
</reference>
<dbReference type="GO" id="GO:0004049">
    <property type="term" value="F:anthranilate synthase activity"/>
    <property type="evidence" value="ECO:0007669"/>
    <property type="project" value="UniProtKB-EC"/>
</dbReference>
<dbReference type="eggNOG" id="COG0147">
    <property type="taxonomic scope" value="Bacteria"/>
</dbReference>
<dbReference type="EMBL" id="CP007139">
    <property type="protein sequence ID" value="AIE87899.1"/>
    <property type="molecule type" value="Genomic_DNA"/>
</dbReference>
<dbReference type="HOGENOM" id="CLU_006493_9_3_0"/>
<evidence type="ECO:0000313" key="18">
    <source>
        <dbReference type="EMBL" id="AIE87899.1"/>
    </source>
</evidence>
<dbReference type="PANTHER" id="PTHR11236">
    <property type="entry name" value="AMINOBENZOATE/ANTHRANILATE SYNTHASE"/>
    <property type="match status" value="1"/>
</dbReference>
<dbReference type="NCBIfam" id="TIGR00564">
    <property type="entry name" value="trpE_most"/>
    <property type="match status" value="1"/>
</dbReference>
<dbReference type="Gene3D" id="3.60.120.10">
    <property type="entry name" value="Anthranilate synthase"/>
    <property type="match status" value="1"/>
</dbReference>
<dbReference type="PANTHER" id="PTHR11236:SF48">
    <property type="entry name" value="ISOCHORISMATE SYNTHASE MENF"/>
    <property type="match status" value="1"/>
</dbReference>
<keyword evidence="19" id="KW-1185">Reference proteome</keyword>
<dbReference type="Proteomes" id="UP000027982">
    <property type="component" value="Chromosome"/>
</dbReference>
<keyword evidence="7 15" id="KW-0028">Amino-acid biosynthesis</keyword>
<dbReference type="GO" id="GO:0000162">
    <property type="term" value="P:L-tryptophan biosynthetic process"/>
    <property type="evidence" value="ECO:0007669"/>
    <property type="project" value="UniProtKB-UniPathway"/>
</dbReference>
<feature type="domain" description="Anthranilate synthase component I N-terminal" evidence="17">
    <location>
        <begin position="28"/>
        <end position="169"/>
    </location>
</feature>
<name>A0A068NZ38_FIMGI</name>
<dbReference type="KEGG" id="fgi:OP10G_4531"/>
<evidence type="ECO:0000256" key="12">
    <source>
        <dbReference type="ARBA" id="ARBA00023239"/>
    </source>
</evidence>
<evidence type="ECO:0000256" key="3">
    <source>
        <dbReference type="ARBA" id="ARBA00009562"/>
    </source>
</evidence>
<dbReference type="OrthoDB" id="9803598at2"/>
<dbReference type="AlphaFoldDB" id="A0A068NZ38"/>
<proteinExistence type="inferred from homology"/>
<dbReference type="SUPFAM" id="SSF56322">
    <property type="entry name" value="ADC synthase"/>
    <property type="match status" value="1"/>
</dbReference>
<comment type="similarity">
    <text evidence="3 15">Belongs to the anthranilate synthase component I family.</text>
</comment>
<evidence type="ECO:0000256" key="10">
    <source>
        <dbReference type="ARBA" id="ARBA00022842"/>
    </source>
</evidence>
<evidence type="ECO:0000259" key="16">
    <source>
        <dbReference type="Pfam" id="PF00425"/>
    </source>
</evidence>
<dbReference type="Pfam" id="PF00425">
    <property type="entry name" value="Chorismate_bind"/>
    <property type="match status" value="1"/>
</dbReference>
<dbReference type="InterPro" id="IPR006805">
    <property type="entry name" value="Anth_synth_I_N"/>
</dbReference>
<keyword evidence="10 15" id="KW-0460">Magnesium</keyword>
<keyword evidence="8 15" id="KW-0479">Metal-binding</keyword>
<keyword evidence="12 15" id="KW-0456">Lyase</keyword>
<dbReference type="InterPro" id="IPR019999">
    <property type="entry name" value="Anth_synth_I-like"/>
</dbReference>
<evidence type="ECO:0000256" key="1">
    <source>
        <dbReference type="ARBA" id="ARBA00001946"/>
    </source>
</evidence>
<keyword evidence="9 15" id="KW-0822">Tryptophan biosynthesis</keyword>
<dbReference type="GO" id="GO:0046872">
    <property type="term" value="F:metal ion binding"/>
    <property type="evidence" value="ECO:0007669"/>
    <property type="project" value="UniProtKB-KW"/>
</dbReference>
<comment type="pathway">
    <text evidence="2 15">Amino-acid biosynthesis; L-tryptophan biosynthesis; L-tryptophan from chorismate: step 1/5.</text>
</comment>
<accession>A0A068NZ38</accession>
<evidence type="ECO:0000256" key="5">
    <source>
        <dbReference type="ARBA" id="ARBA00012266"/>
    </source>
</evidence>
<dbReference type="InterPro" id="IPR005256">
    <property type="entry name" value="Anth_synth_I_PabB"/>
</dbReference>
<evidence type="ECO:0000256" key="15">
    <source>
        <dbReference type="RuleBase" id="RU364045"/>
    </source>
</evidence>
<evidence type="ECO:0000256" key="13">
    <source>
        <dbReference type="ARBA" id="ARBA00025634"/>
    </source>
</evidence>
<dbReference type="RefSeq" id="WP_025228224.1">
    <property type="nucleotide sequence ID" value="NZ_CP007139.1"/>
</dbReference>
<evidence type="ECO:0000256" key="6">
    <source>
        <dbReference type="ARBA" id="ARBA00020653"/>
    </source>
</evidence>
<dbReference type="InterPro" id="IPR015890">
    <property type="entry name" value="Chorismate_C"/>
</dbReference>
<evidence type="ECO:0000259" key="17">
    <source>
        <dbReference type="Pfam" id="PF04715"/>
    </source>
</evidence>
<evidence type="ECO:0000313" key="19">
    <source>
        <dbReference type="Proteomes" id="UP000027982"/>
    </source>
</evidence>
<comment type="subunit">
    <text evidence="4 15">Heterotetramer consisting of two non-identical subunits: a beta subunit (TrpG) and a large alpha subunit (TrpE).</text>
</comment>
<comment type="cofactor">
    <cofactor evidence="1 15">
        <name>Mg(2+)</name>
        <dbReference type="ChEBI" id="CHEBI:18420"/>
    </cofactor>
</comment>
<sequence length="488" mass="54328">MLVPSKEEFLAKTGGTRPMAVYRDILADVETPVSAYWKLAHDQTFSFLLESVTGGEHLARYSFLGIRPRSVLRIKDGEGRRETNGSIDTFTLAQGEDPLDALNREMYHKDPVPVPGLPAFAGGAVGLLSYDIVRYFERLPDSTEDDLQVDDLAMMLADTVVIFDHAKNIIRVLVMTDGSSESYLRATVEIDFILSRLAEPLPSLPKGSYEVEEPKSNVTQEQFEGMVTRMIEYISEGDGVQMVPAQRFSTRVNAHPLTVYRALRTINPSPYMFLLRFGDFDLVGASPELLVSLHGHTARVRPIAGTRWRGKDQDEDLALEKELLADEKERAEHVMLVDLGRNDLGRVCEYGTVRVNELMVIERYSHVMHIVSDVTGKLRKEKSAFDLFRATHPAGTVSGAPKVRAMEIIDELEPTRRGSYAGSVGFFSHTGELDTCIAIRTIFIKNGMAHVQAGGGVVYDSNPTKEYEESKNKAKASLRAIEMAQRGL</sequence>
<protein>
    <recommendedName>
        <fullName evidence="6 15">Anthranilate synthase component 1</fullName>
        <ecNumber evidence="5 15">4.1.3.27</ecNumber>
    </recommendedName>
</protein>
<comment type="catalytic activity">
    <reaction evidence="14 15">
        <text>chorismate + L-glutamine = anthranilate + pyruvate + L-glutamate + H(+)</text>
        <dbReference type="Rhea" id="RHEA:21732"/>
        <dbReference type="ChEBI" id="CHEBI:15361"/>
        <dbReference type="ChEBI" id="CHEBI:15378"/>
        <dbReference type="ChEBI" id="CHEBI:16567"/>
        <dbReference type="ChEBI" id="CHEBI:29748"/>
        <dbReference type="ChEBI" id="CHEBI:29985"/>
        <dbReference type="ChEBI" id="CHEBI:58359"/>
        <dbReference type="EC" id="4.1.3.27"/>
    </reaction>
</comment>
<comment type="function">
    <text evidence="13 15">Part of a heterotetrameric complex that catalyzes the two-step biosynthesis of anthranilate, an intermediate in the biosynthesis of L-tryptophan. In the first step, the glutamine-binding beta subunit (TrpG) of anthranilate synthase (AS) provides the glutamine amidotransferase activity which generates ammonia as a substrate that, along with chorismate, is used in the second step, catalyzed by the large alpha subunit of AS (TrpE) to produce anthranilate. In the absence of TrpG, TrpE can synthesize anthranilate directly from chorismate and high concentrations of ammonia.</text>
</comment>
<organism evidence="18 19">
    <name type="scientific">Fimbriimonas ginsengisoli Gsoil 348</name>
    <dbReference type="NCBI Taxonomy" id="661478"/>
    <lineage>
        <taxon>Bacteria</taxon>
        <taxon>Bacillati</taxon>
        <taxon>Armatimonadota</taxon>
        <taxon>Fimbriimonadia</taxon>
        <taxon>Fimbriimonadales</taxon>
        <taxon>Fimbriimonadaceae</taxon>
        <taxon>Fimbriimonas</taxon>
    </lineage>
</organism>
<evidence type="ECO:0000256" key="14">
    <source>
        <dbReference type="ARBA" id="ARBA00047683"/>
    </source>
</evidence>
<evidence type="ECO:0000256" key="4">
    <source>
        <dbReference type="ARBA" id="ARBA00011575"/>
    </source>
</evidence>
<evidence type="ECO:0000256" key="11">
    <source>
        <dbReference type="ARBA" id="ARBA00023141"/>
    </source>
</evidence>
<dbReference type="InterPro" id="IPR005801">
    <property type="entry name" value="ADC_synthase"/>
</dbReference>
<evidence type="ECO:0000256" key="7">
    <source>
        <dbReference type="ARBA" id="ARBA00022605"/>
    </source>
</evidence>
<gene>
    <name evidence="15" type="primary">trpE</name>
    <name evidence="18" type="ORF">OP10G_4531</name>
</gene>